<feature type="coiled-coil region" evidence="2">
    <location>
        <begin position="113"/>
        <end position="140"/>
    </location>
</feature>
<evidence type="ECO:0000313" key="4">
    <source>
        <dbReference type="Proteomes" id="UP000288096"/>
    </source>
</evidence>
<reference evidence="4" key="1">
    <citation type="submission" date="2017-11" db="EMBL/GenBank/DDBJ databases">
        <authorList>
            <person name="Watanabe M."/>
            <person name="Kojima H."/>
        </authorList>
    </citation>
    <scope>NUCLEOTIDE SEQUENCE [LARGE SCALE GENOMIC DNA]</scope>
    <source>
        <strain evidence="4">Tokyo 01</strain>
    </source>
</reference>
<keyword evidence="2" id="KW-0175">Coiled coil</keyword>
<keyword evidence="4" id="KW-1185">Reference proteome</keyword>
<proteinExistence type="inferred from homology"/>
<dbReference type="EMBL" id="BEXT01000001">
    <property type="protein sequence ID" value="GBC61879.1"/>
    <property type="molecule type" value="Genomic_DNA"/>
</dbReference>
<organism evidence="3 4">
    <name type="scientific">Desulfonema ishimotonii</name>
    <dbReference type="NCBI Taxonomy" id="45657"/>
    <lineage>
        <taxon>Bacteria</taxon>
        <taxon>Pseudomonadati</taxon>
        <taxon>Thermodesulfobacteriota</taxon>
        <taxon>Desulfobacteria</taxon>
        <taxon>Desulfobacterales</taxon>
        <taxon>Desulfococcaceae</taxon>
        <taxon>Desulfonema</taxon>
    </lineage>
</organism>
<evidence type="ECO:0000313" key="3">
    <source>
        <dbReference type="EMBL" id="GBC61879.1"/>
    </source>
</evidence>
<dbReference type="InterPro" id="IPR016772">
    <property type="entry name" value="UCP020408"/>
</dbReference>
<name>A0A401FY40_9BACT</name>
<protein>
    <submittedName>
        <fullName evidence="3">DUF2325 domain-containing protein</fullName>
    </submittedName>
</protein>
<dbReference type="Proteomes" id="UP000288096">
    <property type="component" value="Unassembled WGS sequence"/>
</dbReference>
<feature type="coiled-coil region" evidence="2">
    <location>
        <begin position="183"/>
        <end position="224"/>
    </location>
</feature>
<sequence length="358" mass="41206">MEENRRILKKAGCRVKNLSFFRLHTLVMENLHRENRISIKVDSFLRHKYRKTISEFGLLGEDEFMKVWRTRLKRGEIDDIFYLASVKPDLSDQAFIEIYGEVHMLGHANMGEIMQARKALSQHTEANRRLTNRMAEEKTRSGGLKKEFLAVKNQLKETQARLKYAEKPRTPVRPETSADMIELGFLQRRVAELETQNRKLAGEAAQTEREKRKLQIRLFELQSVNQRLGDEVSELLSSFSQCSARKCNESCPEYPVCAKRILVVGGITRIRHLYRDLVESFGGTFDYHDGYMKNGKQNIEAQVRRSDLVICPVNCNSHGACDKIKHLCRKHGKTVRMLPGSSLSAISSALCSENFNKN</sequence>
<reference evidence="4" key="2">
    <citation type="submission" date="2019-01" db="EMBL/GenBank/DDBJ databases">
        <title>Genome sequence of Desulfonema ishimotonii strain Tokyo 01.</title>
        <authorList>
            <person name="Fukui M."/>
        </authorList>
    </citation>
    <scope>NUCLEOTIDE SEQUENCE [LARGE SCALE GENOMIC DNA]</scope>
    <source>
        <strain evidence="4">Tokyo 01</strain>
    </source>
</reference>
<gene>
    <name evidence="3" type="ORF">DENIS_2841</name>
</gene>
<comment type="caution">
    <text evidence="3">The sequence shown here is derived from an EMBL/GenBank/DDBJ whole genome shotgun (WGS) entry which is preliminary data.</text>
</comment>
<comment type="similarity">
    <text evidence="1">Belongs to the UPF0751 family.</text>
</comment>
<evidence type="ECO:0000256" key="2">
    <source>
        <dbReference type="SAM" id="Coils"/>
    </source>
</evidence>
<evidence type="ECO:0000256" key="1">
    <source>
        <dbReference type="ARBA" id="ARBA00007189"/>
    </source>
</evidence>
<accession>A0A401FY40</accession>
<dbReference type="Pfam" id="PF10087">
    <property type="entry name" value="DUF2325"/>
    <property type="match status" value="1"/>
</dbReference>
<dbReference type="AlphaFoldDB" id="A0A401FY40"/>